<keyword evidence="3" id="KW-1185">Reference proteome</keyword>
<dbReference type="Gene3D" id="3.30.420.10">
    <property type="entry name" value="Ribonuclease H-like superfamily/Ribonuclease H"/>
    <property type="match status" value="1"/>
</dbReference>
<dbReference type="InterPro" id="IPR038717">
    <property type="entry name" value="Tc1-like_DDE_dom"/>
</dbReference>
<feature type="domain" description="Tc1-like transposase DDE" evidence="1">
    <location>
        <begin position="138"/>
        <end position="288"/>
    </location>
</feature>
<dbReference type="Pfam" id="PF13565">
    <property type="entry name" value="HTH_32"/>
    <property type="match status" value="1"/>
</dbReference>
<dbReference type="NCBIfam" id="NF033545">
    <property type="entry name" value="transpos_IS630"/>
    <property type="match status" value="1"/>
</dbReference>
<gene>
    <name evidence="2" type="ORF">JE024_38710</name>
</gene>
<evidence type="ECO:0000259" key="1">
    <source>
        <dbReference type="Pfam" id="PF13358"/>
    </source>
</evidence>
<protein>
    <submittedName>
        <fullName evidence="2">IS630 family transposase</fullName>
    </submittedName>
</protein>
<name>A0ABS2V3R7_9ACTN</name>
<proteinExistence type="predicted"/>
<keyword evidence="2" id="KW-0614">Plasmid</keyword>
<dbReference type="EMBL" id="JAFEJA010000003">
    <property type="protein sequence ID" value="MBM9624486.1"/>
    <property type="molecule type" value="Genomic_DNA"/>
</dbReference>
<dbReference type="Proteomes" id="UP000664109">
    <property type="component" value="Unassembled WGS sequence"/>
</dbReference>
<dbReference type="InterPro" id="IPR036397">
    <property type="entry name" value="RNaseH_sf"/>
</dbReference>
<sequence>MPVRRTGRSLPRYRSVERWRRAWREQGEDGVLSKGSPGRPRLSEAQLSRLERELERGPLAHGWADQRWTLARIKTLIGRLFPRLVHRGGHLAVAEAARLVLAAARPKGDRARRRGGRGLEEGDLAAGKCIAAERDAWVVFEDEAGQSMTPPRARTWGRIGQTPVVRVRGRGSGRVSMAGMTCCKTGERSRLIYAIREYRGRKDEPKGFGWRDFRDLIVRAHAQLGGPIVLVWDNVRLYLTAEMREFIAASAEWLTVFQLPTYAPDLNPQEGIWSMVKRDLGNLAAADLSQITRAVKRRLKKIQYRPELVDGCLAGTGLILD</sequence>
<evidence type="ECO:0000313" key="2">
    <source>
        <dbReference type="EMBL" id="MBM9624486.1"/>
    </source>
</evidence>
<geneLocation type="plasmid" evidence="2">
    <name>unnamed1</name>
</geneLocation>
<accession>A0ABS2V3R7</accession>
<evidence type="ECO:0000313" key="3">
    <source>
        <dbReference type="Proteomes" id="UP000664109"/>
    </source>
</evidence>
<organism evidence="2 3">
    <name type="scientific">Streptomyces zhihengii</name>
    <dbReference type="NCBI Taxonomy" id="1818004"/>
    <lineage>
        <taxon>Bacteria</taxon>
        <taxon>Bacillati</taxon>
        <taxon>Actinomycetota</taxon>
        <taxon>Actinomycetes</taxon>
        <taxon>Kitasatosporales</taxon>
        <taxon>Streptomycetaceae</taxon>
        <taxon>Streptomyces</taxon>
    </lineage>
</organism>
<reference evidence="2 3" key="1">
    <citation type="journal article" date="2016" name="Arch. Microbiol.">
        <title>Streptomyces zhihengii sp. nov., isolated from rhizospheric soil of Psammosilene tunicoides.</title>
        <authorList>
            <person name="Huang M.J."/>
            <person name="Fei J.J."/>
            <person name="Salam N."/>
            <person name="Kim C.J."/>
            <person name="Hozzein W.N."/>
            <person name="Xiao M."/>
            <person name="Huang H.Q."/>
            <person name="Li W.J."/>
        </authorList>
    </citation>
    <scope>NUCLEOTIDE SEQUENCE [LARGE SCALE GENOMIC DNA]</scope>
    <source>
        <strain evidence="2 3">YIM T102</strain>
    </source>
</reference>
<dbReference type="Pfam" id="PF13358">
    <property type="entry name" value="DDE_3"/>
    <property type="match status" value="1"/>
</dbReference>
<dbReference type="InterPro" id="IPR047655">
    <property type="entry name" value="Transpos_IS630-like"/>
</dbReference>
<comment type="caution">
    <text evidence="2">The sequence shown here is derived from an EMBL/GenBank/DDBJ whole genome shotgun (WGS) entry which is preliminary data.</text>
</comment>